<keyword evidence="1" id="KW-0521">NADP</keyword>
<dbReference type="SMART" id="SM00829">
    <property type="entry name" value="PKS_ER"/>
    <property type="match status" value="1"/>
</dbReference>
<accession>A0ABT8CFU0</accession>
<dbReference type="InterPro" id="IPR020843">
    <property type="entry name" value="ER"/>
</dbReference>
<dbReference type="Pfam" id="PF08240">
    <property type="entry name" value="ADH_N"/>
    <property type="match status" value="1"/>
</dbReference>
<dbReference type="Gene3D" id="3.90.180.10">
    <property type="entry name" value="Medium-chain alcohol dehydrogenases, catalytic domain"/>
    <property type="match status" value="1"/>
</dbReference>
<organism evidence="4 5">
    <name type="scientific">Cyclobacterium jeungdonense</name>
    <dbReference type="NCBI Taxonomy" id="708087"/>
    <lineage>
        <taxon>Bacteria</taxon>
        <taxon>Pseudomonadati</taxon>
        <taxon>Bacteroidota</taxon>
        <taxon>Cytophagia</taxon>
        <taxon>Cytophagales</taxon>
        <taxon>Cyclobacteriaceae</taxon>
        <taxon>Cyclobacterium</taxon>
    </lineage>
</organism>
<dbReference type="InterPro" id="IPR013149">
    <property type="entry name" value="ADH-like_C"/>
</dbReference>
<dbReference type="Proteomes" id="UP001236663">
    <property type="component" value="Unassembled WGS sequence"/>
</dbReference>
<dbReference type="Pfam" id="PF00107">
    <property type="entry name" value="ADH_zinc_N"/>
    <property type="match status" value="1"/>
</dbReference>
<gene>
    <name evidence="4" type="ORF">QWZ15_22700</name>
</gene>
<evidence type="ECO:0000259" key="3">
    <source>
        <dbReference type="SMART" id="SM00829"/>
    </source>
</evidence>
<dbReference type="InterPro" id="IPR013154">
    <property type="entry name" value="ADH-like_N"/>
</dbReference>
<reference evidence="5" key="1">
    <citation type="journal article" date="2019" name="Int. J. Syst. Evol. Microbiol.">
        <title>The Global Catalogue of Microorganisms (GCM) 10K type strain sequencing project: providing services to taxonomists for standard genome sequencing and annotation.</title>
        <authorList>
            <consortium name="The Broad Institute Genomics Platform"/>
            <consortium name="The Broad Institute Genome Sequencing Center for Infectious Disease"/>
            <person name="Wu L."/>
            <person name="Ma J."/>
        </authorList>
    </citation>
    <scope>NUCLEOTIDE SEQUENCE [LARGE SCALE GENOMIC DNA]</scope>
    <source>
        <strain evidence="5">CECT 7706</strain>
    </source>
</reference>
<dbReference type="InterPro" id="IPR014189">
    <property type="entry name" value="Quinone_OxRdtase_PIG3"/>
</dbReference>
<comment type="caution">
    <text evidence="4">The sequence shown here is derived from an EMBL/GenBank/DDBJ whole genome shotgun (WGS) entry which is preliminary data.</text>
</comment>
<evidence type="ECO:0000313" key="5">
    <source>
        <dbReference type="Proteomes" id="UP001236663"/>
    </source>
</evidence>
<keyword evidence="5" id="KW-1185">Reference proteome</keyword>
<dbReference type="InterPro" id="IPR011032">
    <property type="entry name" value="GroES-like_sf"/>
</dbReference>
<sequence length="333" mass="36396">MKAIVITKPGPPEVLQLEERPLPVPKDNEVLIRVRAAGVNRPDLAQRLGKYPAPDGVPEDIPGLEVSGWVEKLGKTVKTWEIGDEVCALIAGGGYAEYVVAPADQCLTIPEGVSLEEAASLPETFFTVWNNVFKIGRFQSGEKVLVHGGSSGIGVTAIQMIKALGGEVYTTAGTDEKCKICEKLGSRMAINYRNEDFEEKLKTRLQGAEINLILDMVGGSYALKNIRLLAQKGRLIMINAMDGSIGEVDLIRIMKKQLVLTGSTLRPQSVEYKGNIATELMAQVWPLFPDMIHPVVHTAFPLKEAFKAHQLMESSKHVGKILLLVQEQIKTSS</sequence>
<evidence type="ECO:0000256" key="2">
    <source>
        <dbReference type="ARBA" id="ARBA00023002"/>
    </source>
</evidence>
<proteinExistence type="predicted"/>
<dbReference type="InterPro" id="IPR036291">
    <property type="entry name" value="NAD(P)-bd_dom_sf"/>
</dbReference>
<name>A0ABT8CFU0_9BACT</name>
<dbReference type="EMBL" id="JAUFQS010000047">
    <property type="protein sequence ID" value="MDN3690648.1"/>
    <property type="molecule type" value="Genomic_DNA"/>
</dbReference>
<dbReference type="PANTHER" id="PTHR48106:SF8">
    <property type="entry name" value="OS02G0805600 PROTEIN"/>
    <property type="match status" value="1"/>
</dbReference>
<dbReference type="SUPFAM" id="SSF51735">
    <property type="entry name" value="NAD(P)-binding Rossmann-fold domains"/>
    <property type="match status" value="1"/>
</dbReference>
<dbReference type="PANTHER" id="PTHR48106">
    <property type="entry name" value="QUINONE OXIDOREDUCTASE PIG3-RELATED"/>
    <property type="match status" value="1"/>
</dbReference>
<keyword evidence="2" id="KW-0560">Oxidoreductase</keyword>
<evidence type="ECO:0000313" key="4">
    <source>
        <dbReference type="EMBL" id="MDN3690648.1"/>
    </source>
</evidence>
<dbReference type="RefSeq" id="WP_163382879.1">
    <property type="nucleotide sequence ID" value="NZ_JAUFQS010000047.1"/>
</dbReference>
<dbReference type="SUPFAM" id="SSF50129">
    <property type="entry name" value="GroES-like"/>
    <property type="match status" value="1"/>
</dbReference>
<evidence type="ECO:0000256" key="1">
    <source>
        <dbReference type="ARBA" id="ARBA00022857"/>
    </source>
</evidence>
<feature type="domain" description="Enoyl reductase (ER)" evidence="3">
    <location>
        <begin position="10"/>
        <end position="323"/>
    </location>
</feature>
<protein>
    <submittedName>
        <fullName evidence="4">NAD(P)H-quinone oxidoreductase</fullName>
    </submittedName>
</protein>
<dbReference type="Gene3D" id="3.40.50.720">
    <property type="entry name" value="NAD(P)-binding Rossmann-like Domain"/>
    <property type="match status" value="1"/>
</dbReference>
<dbReference type="NCBIfam" id="TIGR02824">
    <property type="entry name" value="quinone_pig3"/>
    <property type="match status" value="1"/>
</dbReference>
<dbReference type="CDD" id="cd05276">
    <property type="entry name" value="p53_inducible_oxidoreductase"/>
    <property type="match status" value="1"/>
</dbReference>